<dbReference type="EMBL" id="BAABGT010000012">
    <property type="protein sequence ID" value="GAA4537276.1"/>
    <property type="molecule type" value="Genomic_DNA"/>
</dbReference>
<dbReference type="InterPro" id="IPR015813">
    <property type="entry name" value="Pyrv/PenolPyrv_kinase-like_dom"/>
</dbReference>
<keyword evidence="2" id="KW-0479">Metal-binding</keyword>
<dbReference type="Pfam" id="PF03328">
    <property type="entry name" value="HpcH_HpaI"/>
    <property type="match status" value="1"/>
</dbReference>
<comment type="similarity">
    <text evidence="1">Belongs to the HpcH/HpaI aldolase family.</text>
</comment>
<dbReference type="InterPro" id="IPR005000">
    <property type="entry name" value="Aldolase/citrate-lyase_domain"/>
</dbReference>
<dbReference type="Gene3D" id="3.20.20.60">
    <property type="entry name" value="Phosphoenolpyruvate-binding domains"/>
    <property type="match status" value="1"/>
</dbReference>
<proteinExistence type="inferred from homology"/>
<dbReference type="Proteomes" id="UP001501598">
    <property type="component" value="Unassembled WGS sequence"/>
</dbReference>
<protein>
    <submittedName>
        <fullName evidence="5">Aldolase/citrate lyase family protein</fullName>
    </submittedName>
</protein>
<keyword evidence="6" id="KW-1185">Reference proteome</keyword>
<evidence type="ECO:0000256" key="2">
    <source>
        <dbReference type="ARBA" id="ARBA00022723"/>
    </source>
</evidence>
<evidence type="ECO:0000256" key="3">
    <source>
        <dbReference type="ARBA" id="ARBA00023239"/>
    </source>
</evidence>
<sequence length="236" mass="23658">MRIDDGVVAGWCALGGPSTVEIVARSGVDLVCLDTQHGLLDDHDLLPAIQACGPVPALVRVSHNGPEPIASALDRGAAGVIVPLVNSAAEAAAATAACAYPPAGTRSFGPTRVGWTGGDVLAPGGCVIMIETMAAVADLAAIVAVPGVDALFVGPSDLSLGSGRAAVPPLDDAGYRDLLRSVTAATALPVGVFCGDPAWAPVYRDLGFTWLTLPAEATLLQQGLAAALGRVRPGGR</sequence>
<dbReference type="InterPro" id="IPR050251">
    <property type="entry name" value="HpcH-HpaI_aldolase"/>
</dbReference>
<dbReference type="InterPro" id="IPR040442">
    <property type="entry name" value="Pyrv_kinase-like_dom_sf"/>
</dbReference>
<dbReference type="GO" id="GO:0016829">
    <property type="term" value="F:lyase activity"/>
    <property type="evidence" value="ECO:0007669"/>
    <property type="project" value="UniProtKB-KW"/>
</dbReference>
<evidence type="ECO:0000256" key="1">
    <source>
        <dbReference type="ARBA" id="ARBA00005568"/>
    </source>
</evidence>
<dbReference type="PANTHER" id="PTHR30502">
    <property type="entry name" value="2-KETO-3-DEOXY-L-RHAMNONATE ALDOLASE"/>
    <property type="match status" value="1"/>
</dbReference>
<organism evidence="5 6">
    <name type="scientific">Pseudonocardia xishanensis</name>
    <dbReference type="NCBI Taxonomy" id="630995"/>
    <lineage>
        <taxon>Bacteria</taxon>
        <taxon>Bacillati</taxon>
        <taxon>Actinomycetota</taxon>
        <taxon>Actinomycetes</taxon>
        <taxon>Pseudonocardiales</taxon>
        <taxon>Pseudonocardiaceae</taxon>
        <taxon>Pseudonocardia</taxon>
    </lineage>
</organism>
<accession>A0ABP8RFP6</accession>
<gene>
    <name evidence="5" type="ORF">GCM10023175_05510</name>
</gene>
<evidence type="ECO:0000259" key="4">
    <source>
        <dbReference type="Pfam" id="PF03328"/>
    </source>
</evidence>
<dbReference type="RefSeq" id="WP_345412310.1">
    <property type="nucleotide sequence ID" value="NZ_BAABGT010000012.1"/>
</dbReference>
<feature type="domain" description="HpcH/HpaI aldolase/citrate lyase" evidence="4">
    <location>
        <begin position="11"/>
        <end position="161"/>
    </location>
</feature>
<dbReference type="PANTHER" id="PTHR30502:SF0">
    <property type="entry name" value="PHOSPHOENOLPYRUVATE CARBOXYLASE FAMILY PROTEIN"/>
    <property type="match status" value="1"/>
</dbReference>
<evidence type="ECO:0000313" key="6">
    <source>
        <dbReference type="Proteomes" id="UP001501598"/>
    </source>
</evidence>
<name>A0ABP8RFP6_9PSEU</name>
<evidence type="ECO:0000313" key="5">
    <source>
        <dbReference type="EMBL" id="GAA4537276.1"/>
    </source>
</evidence>
<comment type="caution">
    <text evidence="5">The sequence shown here is derived from an EMBL/GenBank/DDBJ whole genome shotgun (WGS) entry which is preliminary data.</text>
</comment>
<keyword evidence="3 5" id="KW-0456">Lyase</keyword>
<reference evidence="6" key="1">
    <citation type="journal article" date="2019" name="Int. J. Syst. Evol. Microbiol.">
        <title>The Global Catalogue of Microorganisms (GCM) 10K type strain sequencing project: providing services to taxonomists for standard genome sequencing and annotation.</title>
        <authorList>
            <consortium name="The Broad Institute Genomics Platform"/>
            <consortium name="The Broad Institute Genome Sequencing Center for Infectious Disease"/>
            <person name="Wu L."/>
            <person name="Ma J."/>
        </authorList>
    </citation>
    <scope>NUCLEOTIDE SEQUENCE [LARGE SCALE GENOMIC DNA]</scope>
    <source>
        <strain evidence="6">JCM 17906</strain>
    </source>
</reference>
<dbReference type="SUPFAM" id="SSF51621">
    <property type="entry name" value="Phosphoenolpyruvate/pyruvate domain"/>
    <property type="match status" value="1"/>
</dbReference>